<dbReference type="GO" id="GO:0016491">
    <property type="term" value="F:oxidoreductase activity"/>
    <property type="evidence" value="ECO:0007669"/>
    <property type="project" value="InterPro"/>
</dbReference>
<feature type="compositionally biased region" description="Pro residues" evidence="1">
    <location>
        <begin position="432"/>
        <end position="443"/>
    </location>
</feature>
<feature type="compositionally biased region" description="Low complexity" evidence="1">
    <location>
        <begin position="332"/>
        <end position="354"/>
    </location>
</feature>
<evidence type="ECO:0000313" key="4">
    <source>
        <dbReference type="Proteomes" id="UP001302745"/>
    </source>
</evidence>
<feature type="region of interest" description="Disordered" evidence="1">
    <location>
        <begin position="316"/>
        <end position="354"/>
    </location>
</feature>
<feature type="domain" description="FAD-binding FR-type" evidence="2">
    <location>
        <begin position="352"/>
        <end position="503"/>
    </location>
</feature>
<dbReference type="PANTHER" id="PTHR42815">
    <property type="entry name" value="FAD-BINDING, PUTATIVE (AFU_ORTHOLOGUE AFUA_6G07600)-RELATED"/>
    <property type="match status" value="1"/>
</dbReference>
<evidence type="ECO:0000313" key="3">
    <source>
        <dbReference type="EMBL" id="KAK4155716.1"/>
    </source>
</evidence>
<dbReference type="PROSITE" id="PS51384">
    <property type="entry name" value="FAD_FR"/>
    <property type="match status" value="1"/>
</dbReference>
<dbReference type="SUPFAM" id="SSF52343">
    <property type="entry name" value="Ferredoxin reductase-like, C-terminal NADP-linked domain"/>
    <property type="match status" value="1"/>
</dbReference>
<reference evidence="3" key="1">
    <citation type="journal article" date="2023" name="Mol. Phylogenet. Evol.">
        <title>Genome-scale phylogeny and comparative genomics of the fungal order Sordariales.</title>
        <authorList>
            <person name="Hensen N."/>
            <person name="Bonometti L."/>
            <person name="Westerberg I."/>
            <person name="Brannstrom I.O."/>
            <person name="Guillou S."/>
            <person name="Cros-Aarteil S."/>
            <person name="Calhoun S."/>
            <person name="Haridas S."/>
            <person name="Kuo A."/>
            <person name="Mondo S."/>
            <person name="Pangilinan J."/>
            <person name="Riley R."/>
            <person name="LaButti K."/>
            <person name="Andreopoulos B."/>
            <person name="Lipzen A."/>
            <person name="Chen C."/>
            <person name="Yan M."/>
            <person name="Daum C."/>
            <person name="Ng V."/>
            <person name="Clum A."/>
            <person name="Steindorff A."/>
            <person name="Ohm R.A."/>
            <person name="Martin F."/>
            <person name="Silar P."/>
            <person name="Natvig D.O."/>
            <person name="Lalanne C."/>
            <person name="Gautier V."/>
            <person name="Ament-Velasquez S.L."/>
            <person name="Kruys A."/>
            <person name="Hutchinson M.I."/>
            <person name="Powell A.J."/>
            <person name="Barry K."/>
            <person name="Miller A.N."/>
            <person name="Grigoriev I.V."/>
            <person name="Debuchy R."/>
            <person name="Gladieux P."/>
            <person name="Hiltunen Thoren M."/>
            <person name="Johannesson H."/>
        </authorList>
    </citation>
    <scope>NUCLEOTIDE SEQUENCE</scope>
    <source>
        <strain evidence="3">CBS 538.74</strain>
    </source>
</reference>
<dbReference type="AlphaFoldDB" id="A0AAN6VSY1"/>
<evidence type="ECO:0000256" key="1">
    <source>
        <dbReference type="SAM" id="MobiDB-lite"/>
    </source>
</evidence>
<gene>
    <name evidence="3" type="ORF">C8A00DRAFT_31469</name>
</gene>
<comment type="caution">
    <text evidence="3">The sequence shown here is derived from an EMBL/GenBank/DDBJ whole genome shotgun (WGS) entry which is preliminary data.</text>
</comment>
<dbReference type="Proteomes" id="UP001302745">
    <property type="component" value="Unassembled WGS sequence"/>
</dbReference>
<accession>A0AAN6VSY1</accession>
<name>A0AAN6VSY1_9PEZI</name>
<dbReference type="Gene3D" id="3.40.50.80">
    <property type="entry name" value="Nucleotide-binding domain of ferredoxin-NADP reductase (FNR) module"/>
    <property type="match status" value="1"/>
</dbReference>
<reference evidence="3" key="2">
    <citation type="submission" date="2023-05" db="EMBL/GenBank/DDBJ databases">
        <authorList>
            <consortium name="Lawrence Berkeley National Laboratory"/>
            <person name="Steindorff A."/>
            <person name="Hensen N."/>
            <person name="Bonometti L."/>
            <person name="Westerberg I."/>
            <person name="Brannstrom I.O."/>
            <person name="Guillou S."/>
            <person name="Cros-Aarteil S."/>
            <person name="Calhoun S."/>
            <person name="Haridas S."/>
            <person name="Kuo A."/>
            <person name="Mondo S."/>
            <person name="Pangilinan J."/>
            <person name="Riley R."/>
            <person name="Labutti K."/>
            <person name="Andreopoulos B."/>
            <person name="Lipzen A."/>
            <person name="Chen C."/>
            <person name="Yanf M."/>
            <person name="Daum C."/>
            <person name="Ng V."/>
            <person name="Clum A."/>
            <person name="Ohm R."/>
            <person name="Martin F."/>
            <person name="Silar P."/>
            <person name="Natvig D."/>
            <person name="Lalanne C."/>
            <person name="Gautier V."/>
            <person name="Ament-Velasquez S.L."/>
            <person name="Kruys A."/>
            <person name="Hutchinson M.I."/>
            <person name="Powell A.J."/>
            <person name="Barry K."/>
            <person name="Miller A.N."/>
            <person name="Grigoriev I.V."/>
            <person name="Debuchy R."/>
            <person name="Gladieux P."/>
            <person name="Thoren M.H."/>
            <person name="Johannesson H."/>
        </authorList>
    </citation>
    <scope>NUCLEOTIDE SEQUENCE</scope>
    <source>
        <strain evidence="3">CBS 538.74</strain>
    </source>
</reference>
<dbReference type="InterPro" id="IPR012349">
    <property type="entry name" value="Split_barrel_FMN-bd"/>
</dbReference>
<proteinExistence type="predicted"/>
<keyword evidence="4" id="KW-1185">Reference proteome</keyword>
<evidence type="ECO:0000259" key="2">
    <source>
        <dbReference type="PROSITE" id="PS51384"/>
    </source>
</evidence>
<sequence>MATLLEHNGWHSGERAIHSLLKVPTSGRQNPTAPGLPPSYAHRVTVSHLLAVGTVDDQGRPWTSIWGGERGFAQPVAQNILGIQSLVDKTHDPVVQALLGKATKGEVLRPENGRTMSALSIDLDSRDRVKVAGKMAVGTVAGRPDNDTIGEVQIAMAIQESLGNCPKYLNKKAIRAHIPSPELVSSSLPLPPDALALIEKADMFFLSSTNGQTMDTNHRGGPAGFVRVVSNSPTDVVLAYPEFSGNRLYQTLGNLHTNPLIGIAIPDYSTSDVLYLTGSTQLLVGAAAASLMPHTNLAVKITVDSARFIKDGLPVRGTPLEPSPYNPPVRRLASQSPLSLSSSLQTSSQQQSPLATATLLRRDLLTPTIARFTFLLRPPSSSSNNQPLKTWQPGQHITLSFASELDMGYSHMREADPQSLNDDFVRTFTISSPPPPPPPPPPVSSSSGSVSGSGSGSGDGVEIQLTLRKHGPVTGLLFSQPIGAAAGVLEVPVLGVGGEEGFRIVAASAGSKKKKKAVFVAGGIGITPLLAQAPGVLLAAAAQAAAAAQSGKDVKEGGVEVLWSLRAEDLPLAVDAFERVEGLGSATRIFVTRGSGDGHEDGDVVAVIERVRALGAKVEVRRMGKEDLLGVRDAVRGTKYFACASPGMIRSVQDWFGEEEVVFESFEY</sequence>
<dbReference type="InterPro" id="IPR039261">
    <property type="entry name" value="FNR_nucleotide-bd"/>
</dbReference>
<dbReference type="PANTHER" id="PTHR42815:SF2">
    <property type="entry name" value="FAD-BINDING, PUTATIVE (AFU_ORTHOLOGUE AFUA_6G07600)-RELATED"/>
    <property type="match status" value="1"/>
</dbReference>
<dbReference type="Gene3D" id="2.30.110.10">
    <property type="entry name" value="Electron Transport, Fmn-binding Protein, Chain A"/>
    <property type="match status" value="1"/>
</dbReference>
<organism evidence="3 4">
    <name type="scientific">Chaetomidium leptoderma</name>
    <dbReference type="NCBI Taxonomy" id="669021"/>
    <lineage>
        <taxon>Eukaryota</taxon>
        <taxon>Fungi</taxon>
        <taxon>Dikarya</taxon>
        <taxon>Ascomycota</taxon>
        <taxon>Pezizomycotina</taxon>
        <taxon>Sordariomycetes</taxon>
        <taxon>Sordariomycetidae</taxon>
        <taxon>Sordariales</taxon>
        <taxon>Chaetomiaceae</taxon>
        <taxon>Chaetomidium</taxon>
    </lineage>
</organism>
<protein>
    <recommendedName>
        <fullName evidence="2">FAD-binding FR-type domain-containing protein</fullName>
    </recommendedName>
</protein>
<dbReference type="InterPro" id="IPR017927">
    <property type="entry name" value="FAD-bd_FR_type"/>
</dbReference>
<feature type="region of interest" description="Disordered" evidence="1">
    <location>
        <begin position="425"/>
        <end position="461"/>
    </location>
</feature>
<dbReference type="EMBL" id="MU856882">
    <property type="protein sequence ID" value="KAK4155716.1"/>
    <property type="molecule type" value="Genomic_DNA"/>
</dbReference>